<protein>
    <submittedName>
        <fullName evidence="2">Uncharacterized protein</fullName>
    </submittedName>
</protein>
<organism evidence="2 3">
    <name type="scientific">Pendulispora brunnea</name>
    <dbReference type="NCBI Taxonomy" id="2905690"/>
    <lineage>
        <taxon>Bacteria</taxon>
        <taxon>Pseudomonadati</taxon>
        <taxon>Myxococcota</taxon>
        <taxon>Myxococcia</taxon>
        <taxon>Myxococcales</taxon>
        <taxon>Sorangiineae</taxon>
        <taxon>Pendulisporaceae</taxon>
        <taxon>Pendulispora</taxon>
    </lineage>
</organism>
<evidence type="ECO:0000313" key="3">
    <source>
        <dbReference type="Proteomes" id="UP001379533"/>
    </source>
</evidence>
<evidence type="ECO:0000256" key="1">
    <source>
        <dbReference type="SAM" id="SignalP"/>
    </source>
</evidence>
<accession>A0ABZ2KF57</accession>
<sequence>MHLLRTSRLPLIPWLLCAVACASPTSTPDDPAAEASQASPLLGAPEDHEHRYDVGICRQAPNQDPALGEIGACLGRRPTTGTLVAPNLVLLGRGSIDRATFPAGEPFCHGTFTRTPPAVLKVTLSDSAIRGNPVWLDVEQVLYPPTDRFCDDGLALLVLANNVPMATTRPIDIDVRRDVAVHPPRGLTLIGRGSVALHVDPVTFAITEDTGGYTRRILKNVPFVCASNTDEGCSIVDITSDLPNNLFNMPKSLMLIGPGLALGDGNFIDQSSFDRGRPKVVAVGTFIPIGENGDPNGSIGVRTSVHREFLVRSARAAAEKGHYPVPRWARGCDADDSD</sequence>
<keyword evidence="1" id="KW-0732">Signal</keyword>
<gene>
    <name evidence="2" type="ORF">LZC95_02545</name>
</gene>
<feature type="chain" id="PRO_5046095924" evidence="1">
    <location>
        <begin position="23"/>
        <end position="338"/>
    </location>
</feature>
<proteinExistence type="predicted"/>
<dbReference type="Proteomes" id="UP001379533">
    <property type="component" value="Chromosome"/>
</dbReference>
<name>A0ABZ2KF57_9BACT</name>
<dbReference type="RefSeq" id="WP_394846328.1">
    <property type="nucleotide sequence ID" value="NZ_CP089982.1"/>
</dbReference>
<keyword evidence="3" id="KW-1185">Reference proteome</keyword>
<dbReference type="EMBL" id="CP089982">
    <property type="protein sequence ID" value="WXA95720.1"/>
    <property type="molecule type" value="Genomic_DNA"/>
</dbReference>
<evidence type="ECO:0000313" key="2">
    <source>
        <dbReference type="EMBL" id="WXA95720.1"/>
    </source>
</evidence>
<reference evidence="2 3" key="1">
    <citation type="submission" date="2021-12" db="EMBL/GenBank/DDBJ databases">
        <title>Discovery of the Pendulisporaceae a myxobacterial family with distinct sporulation behavior and unique specialized metabolism.</title>
        <authorList>
            <person name="Garcia R."/>
            <person name="Popoff A."/>
            <person name="Bader C.D."/>
            <person name="Loehr J."/>
            <person name="Walesch S."/>
            <person name="Walt C."/>
            <person name="Boldt J."/>
            <person name="Bunk B."/>
            <person name="Haeckl F.J.F.P.J."/>
            <person name="Gunesch A.P."/>
            <person name="Birkelbach J."/>
            <person name="Nuebel U."/>
            <person name="Pietschmann T."/>
            <person name="Bach T."/>
            <person name="Mueller R."/>
        </authorList>
    </citation>
    <scope>NUCLEOTIDE SEQUENCE [LARGE SCALE GENOMIC DNA]</scope>
    <source>
        <strain evidence="2 3">MSr12523</strain>
    </source>
</reference>
<feature type="signal peptide" evidence="1">
    <location>
        <begin position="1"/>
        <end position="22"/>
    </location>
</feature>